<evidence type="ECO:0000313" key="3">
    <source>
        <dbReference type="Proteomes" id="UP000655225"/>
    </source>
</evidence>
<accession>A0A835D6E0</accession>
<dbReference type="InterPro" id="IPR041469">
    <property type="entry name" value="Subtilisin-like_FN3"/>
</dbReference>
<comment type="caution">
    <text evidence="2">The sequence shown here is derived from an EMBL/GenBank/DDBJ whole genome shotgun (WGS) entry which is preliminary data.</text>
</comment>
<organism evidence="2 3">
    <name type="scientific">Tetracentron sinense</name>
    <name type="common">Spur-leaf</name>
    <dbReference type="NCBI Taxonomy" id="13715"/>
    <lineage>
        <taxon>Eukaryota</taxon>
        <taxon>Viridiplantae</taxon>
        <taxon>Streptophyta</taxon>
        <taxon>Embryophyta</taxon>
        <taxon>Tracheophyta</taxon>
        <taxon>Spermatophyta</taxon>
        <taxon>Magnoliopsida</taxon>
        <taxon>Trochodendrales</taxon>
        <taxon>Trochodendraceae</taxon>
        <taxon>Tetracentron</taxon>
    </lineage>
</organism>
<feature type="domain" description="Subtilisin-like protease fibronectin type-III" evidence="1">
    <location>
        <begin position="73"/>
        <end position="134"/>
    </location>
</feature>
<dbReference type="EMBL" id="JABCRI010000017">
    <property type="protein sequence ID" value="KAF8391711.1"/>
    <property type="molecule type" value="Genomic_DNA"/>
</dbReference>
<protein>
    <recommendedName>
        <fullName evidence="1">Subtilisin-like protease fibronectin type-III domain-containing protein</fullName>
    </recommendedName>
</protein>
<dbReference type="AlphaFoldDB" id="A0A835D6E0"/>
<dbReference type="Pfam" id="PF17766">
    <property type="entry name" value="fn3_6"/>
    <property type="match status" value="1"/>
</dbReference>
<proteinExistence type="predicted"/>
<dbReference type="Proteomes" id="UP000655225">
    <property type="component" value="Unassembled WGS sequence"/>
</dbReference>
<evidence type="ECO:0000313" key="2">
    <source>
        <dbReference type="EMBL" id="KAF8391711.1"/>
    </source>
</evidence>
<sequence length="138" mass="14787">MVLTRALAYTTVNMQDPPLIQSKIMVSARRFQVNLEPLLPTQTSLGTAPSAAIYKKISGDQKKHGLPVVGIASADVTSTSVEPPILKFKKMGEEKTFKGTLKGNKEAGAVASDYVFGQLTWSDGDHVVKSPIVVMVAT</sequence>
<dbReference type="Gene3D" id="2.60.40.2310">
    <property type="match status" value="1"/>
</dbReference>
<keyword evidence="3" id="KW-1185">Reference proteome</keyword>
<evidence type="ECO:0000259" key="1">
    <source>
        <dbReference type="Pfam" id="PF17766"/>
    </source>
</evidence>
<gene>
    <name evidence="2" type="ORF">HHK36_024020</name>
</gene>
<reference evidence="2 3" key="1">
    <citation type="submission" date="2020-04" db="EMBL/GenBank/DDBJ databases">
        <title>Plant Genome Project.</title>
        <authorList>
            <person name="Zhang R.-G."/>
        </authorList>
    </citation>
    <scope>NUCLEOTIDE SEQUENCE [LARGE SCALE GENOMIC DNA]</scope>
    <source>
        <strain evidence="2">YNK0</strain>
        <tissue evidence="2">Leaf</tissue>
    </source>
</reference>
<name>A0A835D6E0_TETSI</name>